<keyword evidence="1" id="KW-0472">Membrane</keyword>
<reference evidence="2 3" key="1">
    <citation type="journal article" date="2018" name="ACS Chem. Biol.">
        <title>Ketoreductase domain dysfunction expands chemodiversity: malyngamide biosynthesis in the cyanobacterium Okeania hirsuta.</title>
        <authorList>
            <person name="Moss N.A."/>
            <person name="Leao T."/>
            <person name="Rankin M."/>
            <person name="McCullough T.M."/>
            <person name="Qu P."/>
            <person name="Korobeynikov A."/>
            <person name="Smith J.L."/>
            <person name="Gerwick L."/>
            <person name="Gerwick W.H."/>
        </authorList>
    </citation>
    <scope>NUCLEOTIDE SEQUENCE [LARGE SCALE GENOMIC DNA]</scope>
    <source>
        <strain evidence="2 3">PAB10Feb10-1</strain>
    </source>
</reference>
<dbReference type="RefSeq" id="WP_124144608.1">
    <property type="nucleotide sequence ID" value="NZ_CAWOKI010000029.1"/>
</dbReference>
<dbReference type="EMBL" id="RCBY01000016">
    <property type="protein sequence ID" value="RQH52730.1"/>
    <property type="molecule type" value="Genomic_DNA"/>
</dbReference>
<dbReference type="InterPro" id="IPR012902">
    <property type="entry name" value="N_methyl_site"/>
</dbReference>
<dbReference type="Proteomes" id="UP000269154">
    <property type="component" value="Unassembled WGS sequence"/>
</dbReference>
<evidence type="ECO:0000256" key="1">
    <source>
        <dbReference type="SAM" id="Phobius"/>
    </source>
</evidence>
<dbReference type="InterPro" id="IPR045584">
    <property type="entry name" value="Pilin-like"/>
</dbReference>
<gene>
    <name evidence="2" type="ORF">D5R40_04915</name>
</gene>
<proteinExistence type="predicted"/>
<accession>A0A3N6PHM9</accession>
<dbReference type="Gene3D" id="3.30.700.10">
    <property type="entry name" value="Glycoprotein, Type 4 Pilin"/>
    <property type="match status" value="1"/>
</dbReference>
<protein>
    <submittedName>
        <fullName evidence="2">Type II secretion system protein</fullName>
    </submittedName>
</protein>
<comment type="caution">
    <text evidence="2">The sequence shown here is derived from an EMBL/GenBank/DDBJ whole genome shotgun (WGS) entry which is preliminary data.</text>
</comment>
<feature type="transmembrane region" description="Helical" evidence="1">
    <location>
        <begin position="28"/>
        <end position="51"/>
    </location>
</feature>
<dbReference type="Pfam" id="PF07963">
    <property type="entry name" value="N_methyl"/>
    <property type="match status" value="1"/>
</dbReference>
<dbReference type="OrthoDB" id="465504at2"/>
<sequence>MKITILSKLLQHISPRISKHNNQVDAGFSLIELVVVVLIIGILSAIAAPAWDAFVTRQRTRTVNSLVLQALQKAQSQAKLKKEDVNVEFNIAVDPPTVTSGGIDQKLNANGEIKAGMVKLVVQECETKDADGKCTSYQDDADVQIQFNYLGAVEIDDPVQELPFAVSVSTPDDRLKRCTIVETLLGGMRTAEGEFDESTGTGCP</sequence>
<evidence type="ECO:0000313" key="2">
    <source>
        <dbReference type="EMBL" id="RQH52730.1"/>
    </source>
</evidence>
<dbReference type="SUPFAM" id="SSF54523">
    <property type="entry name" value="Pili subunits"/>
    <property type="match status" value="1"/>
</dbReference>
<name>A0A3N6PHM9_9CYAN</name>
<keyword evidence="3" id="KW-1185">Reference proteome</keyword>
<organism evidence="2 3">
    <name type="scientific">Okeania hirsuta</name>
    <dbReference type="NCBI Taxonomy" id="1458930"/>
    <lineage>
        <taxon>Bacteria</taxon>
        <taxon>Bacillati</taxon>
        <taxon>Cyanobacteriota</taxon>
        <taxon>Cyanophyceae</taxon>
        <taxon>Oscillatoriophycideae</taxon>
        <taxon>Oscillatoriales</taxon>
        <taxon>Microcoleaceae</taxon>
        <taxon>Okeania</taxon>
    </lineage>
</organism>
<dbReference type="PROSITE" id="PS00409">
    <property type="entry name" value="PROKAR_NTER_METHYL"/>
    <property type="match status" value="1"/>
</dbReference>
<dbReference type="AlphaFoldDB" id="A0A3N6PHM9"/>
<dbReference type="NCBIfam" id="TIGR02532">
    <property type="entry name" value="IV_pilin_GFxxxE"/>
    <property type="match status" value="1"/>
</dbReference>
<keyword evidence="1" id="KW-1133">Transmembrane helix</keyword>
<keyword evidence="1" id="KW-0812">Transmembrane</keyword>
<evidence type="ECO:0000313" key="3">
    <source>
        <dbReference type="Proteomes" id="UP000269154"/>
    </source>
</evidence>